<feature type="compositionally biased region" description="Pro residues" evidence="12">
    <location>
        <begin position="23"/>
        <end position="42"/>
    </location>
</feature>
<dbReference type="HAMAP" id="MF_00766">
    <property type="entry name" value="PGT_MtgA"/>
    <property type="match status" value="1"/>
</dbReference>
<evidence type="ECO:0000256" key="3">
    <source>
        <dbReference type="ARBA" id="ARBA00022676"/>
    </source>
</evidence>
<gene>
    <name evidence="11 14" type="primary">mtgA</name>
    <name evidence="14" type="ORF">HG543_51655</name>
</gene>
<evidence type="ECO:0000313" key="14">
    <source>
        <dbReference type="EMBL" id="NMO23266.1"/>
    </source>
</evidence>
<protein>
    <recommendedName>
        <fullName evidence="11">Biosynthetic peptidoglycan transglycosylase</fullName>
        <ecNumber evidence="11">2.4.99.28</ecNumber>
    </recommendedName>
    <alternativeName>
        <fullName evidence="11">Glycan polymerase</fullName>
    </alternativeName>
    <alternativeName>
        <fullName evidence="11">Peptidoglycan glycosyltransferase MtgA</fullName>
        <shortName evidence="11">PGT</shortName>
    </alternativeName>
</protein>
<dbReference type="Proteomes" id="UP000518300">
    <property type="component" value="Unassembled WGS sequence"/>
</dbReference>
<sequence>MSTSDGRPAQGPTEPESVHAAPGPDPVPPAPPAAPQSPPPSRSTPRAKWPRRRKVLLALVGLLLAFAVYEYVTLPDAEPLARENPKTTALIEQRAEEAREAGKKARRRQHWVPLTSISKHAVAAVLVSEDAGFYGHEGVDSSEVRKALEEAWEKRRLGRGASTITQQLAKNLWLSTDRSLLRKAKELILAHRLEEALTKKRILTIYLNVAEWGQGVYGIEAGAREHFGVSASQLTVAQGAILASMLPAPRKRSPSSGSRALRRRALWIVDQLASVGRITAAQADEARADIDRLLGRKPAAEAASEEDDDA</sequence>
<dbReference type="PANTHER" id="PTHR30400:SF0">
    <property type="entry name" value="BIOSYNTHETIC PEPTIDOGLYCAN TRANSGLYCOSYLASE"/>
    <property type="match status" value="1"/>
</dbReference>
<dbReference type="PANTHER" id="PTHR30400">
    <property type="entry name" value="MONOFUNCTIONAL BIOSYNTHETIC PEPTIDOGLYCAN TRANSGLYCOSYLASE"/>
    <property type="match status" value="1"/>
</dbReference>
<evidence type="ECO:0000259" key="13">
    <source>
        <dbReference type="Pfam" id="PF00912"/>
    </source>
</evidence>
<evidence type="ECO:0000256" key="9">
    <source>
        <dbReference type="ARBA" id="ARBA00023136"/>
    </source>
</evidence>
<keyword evidence="15" id="KW-1185">Reference proteome</keyword>
<dbReference type="GO" id="GO:0009252">
    <property type="term" value="P:peptidoglycan biosynthetic process"/>
    <property type="evidence" value="ECO:0007669"/>
    <property type="project" value="UniProtKB-UniRule"/>
</dbReference>
<dbReference type="UniPathway" id="UPA00219"/>
<dbReference type="GO" id="GO:0008360">
    <property type="term" value="P:regulation of cell shape"/>
    <property type="evidence" value="ECO:0007669"/>
    <property type="project" value="UniProtKB-KW"/>
</dbReference>
<evidence type="ECO:0000313" key="15">
    <source>
        <dbReference type="Proteomes" id="UP000518300"/>
    </source>
</evidence>
<feature type="region of interest" description="Disordered" evidence="12">
    <location>
        <begin position="1"/>
        <end position="48"/>
    </location>
</feature>
<dbReference type="InterPro" id="IPR011812">
    <property type="entry name" value="Pep_trsgly"/>
</dbReference>
<keyword evidence="6 11" id="KW-0133">Cell shape</keyword>
<dbReference type="InterPro" id="IPR036950">
    <property type="entry name" value="PBP_transglycosylase"/>
</dbReference>
<proteinExistence type="inferred from homology"/>
<dbReference type="Gene3D" id="1.10.3810.10">
    <property type="entry name" value="Biosynthetic peptidoglycan transglycosylase-like"/>
    <property type="match status" value="1"/>
</dbReference>
<keyword evidence="4 11" id="KW-0808">Transferase</keyword>
<dbReference type="InterPro" id="IPR001264">
    <property type="entry name" value="Glyco_trans_51"/>
</dbReference>
<dbReference type="EC" id="2.4.99.28" evidence="11"/>
<dbReference type="AlphaFoldDB" id="A0A848LZI0"/>
<dbReference type="GO" id="GO:0005886">
    <property type="term" value="C:plasma membrane"/>
    <property type="evidence" value="ECO:0007669"/>
    <property type="project" value="UniProtKB-SubCell"/>
</dbReference>
<comment type="pathway">
    <text evidence="11">Cell wall biogenesis; peptidoglycan biosynthesis.</text>
</comment>
<dbReference type="InterPro" id="IPR023346">
    <property type="entry name" value="Lysozyme-like_dom_sf"/>
</dbReference>
<comment type="catalytic activity">
    <reaction evidence="11">
        <text>[GlcNAc-(1-&gt;4)-Mur2Ac(oyl-L-Ala-gamma-D-Glu-L-Lys-D-Ala-D-Ala)](n)-di-trans,octa-cis-undecaprenyl diphosphate + beta-D-GlcNAc-(1-&gt;4)-Mur2Ac(oyl-L-Ala-gamma-D-Glu-L-Lys-D-Ala-D-Ala)-di-trans,octa-cis-undecaprenyl diphosphate = [GlcNAc-(1-&gt;4)-Mur2Ac(oyl-L-Ala-gamma-D-Glu-L-Lys-D-Ala-D-Ala)](n+1)-di-trans,octa-cis-undecaprenyl diphosphate + di-trans,octa-cis-undecaprenyl diphosphate + H(+)</text>
        <dbReference type="Rhea" id="RHEA:23708"/>
        <dbReference type="Rhea" id="RHEA-COMP:9602"/>
        <dbReference type="Rhea" id="RHEA-COMP:9603"/>
        <dbReference type="ChEBI" id="CHEBI:15378"/>
        <dbReference type="ChEBI" id="CHEBI:58405"/>
        <dbReference type="ChEBI" id="CHEBI:60033"/>
        <dbReference type="ChEBI" id="CHEBI:78435"/>
        <dbReference type="EC" id="2.4.99.28"/>
    </reaction>
</comment>
<keyword evidence="7 11" id="KW-0573">Peptidoglycan synthesis</keyword>
<evidence type="ECO:0000256" key="7">
    <source>
        <dbReference type="ARBA" id="ARBA00022984"/>
    </source>
</evidence>
<dbReference type="GO" id="GO:0071555">
    <property type="term" value="P:cell wall organization"/>
    <property type="evidence" value="ECO:0007669"/>
    <property type="project" value="UniProtKB-KW"/>
</dbReference>
<evidence type="ECO:0000256" key="6">
    <source>
        <dbReference type="ARBA" id="ARBA00022960"/>
    </source>
</evidence>
<dbReference type="Pfam" id="PF00912">
    <property type="entry name" value="Transgly"/>
    <property type="match status" value="1"/>
</dbReference>
<evidence type="ECO:0000256" key="12">
    <source>
        <dbReference type="SAM" id="MobiDB-lite"/>
    </source>
</evidence>
<evidence type="ECO:0000256" key="8">
    <source>
        <dbReference type="ARBA" id="ARBA00022989"/>
    </source>
</evidence>
<keyword evidence="8 11" id="KW-1133">Transmembrane helix</keyword>
<comment type="caution">
    <text evidence="14">The sequence shown here is derived from an EMBL/GenBank/DDBJ whole genome shotgun (WGS) entry which is preliminary data.</text>
</comment>
<evidence type="ECO:0000256" key="10">
    <source>
        <dbReference type="ARBA" id="ARBA00023316"/>
    </source>
</evidence>
<keyword evidence="2" id="KW-0997">Cell inner membrane</keyword>
<evidence type="ECO:0000256" key="11">
    <source>
        <dbReference type="HAMAP-Rule" id="MF_00766"/>
    </source>
</evidence>
<comment type="subcellular location">
    <subcellularLocation>
        <location evidence="11">Cell membrane</location>
        <topology evidence="11">Single-pass membrane protein</topology>
    </subcellularLocation>
</comment>
<dbReference type="NCBIfam" id="TIGR02070">
    <property type="entry name" value="mono_pep_trsgly"/>
    <property type="match status" value="1"/>
</dbReference>
<dbReference type="SUPFAM" id="SSF53955">
    <property type="entry name" value="Lysozyme-like"/>
    <property type="match status" value="1"/>
</dbReference>
<comment type="function">
    <text evidence="11">Peptidoglycan polymerase that catalyzes glycan chain elongation from lipid-linked precursors.</text>
</comment>
<dbReference type="GO" id="GO:0009274">
    <property type="term" value="C:peptidoglycan-based cell wall"/>
    <property type="evidence" value="ECO:0007669"/>
    <property type="project" value="InterPro"/>
</dbReference>
<feature type="transmembrane region" description="Helical" evidence="11">
    <location>
        <begin position="55"/>
        <end position="72"/>
    </location>
</feature>
<evidence type="ECO:0000256" key="1">
    <source>
        <dbReference type="ARBA" id="ARBA00022475"/>
    </source>
</evidence>
<evidence type="ECO:0000256" key="2">
    <source>
        <dbReference type="ARBA" id="ARBA00022519"/>
    </source>
</evidence>
<keyword evidence="3 11" id="KW-0328">Glycosyltransferase</keyword>
<dbReference type="EMBL" id="JABBJJ010000567">
    <property type="protein sequence ID" value="NMO23266.1"/>
    <property type="molecule type" value="Genomic_DNA"/>
</dbReference>
<accession>A0A848LZI0</accession>
<dbReference type="GO" id="GO:0016763">
    <property type="term" value="F:pentosyltransferase activity"/>
    <property type="evidence" value="ECO:0007669"/>
    <property type="project" value="InterPro"/>
</dbReference>
<name>A0A848LZI0_9BACT</name>
<organism evidence="14 15">
    <name type="scientific">Pyxidicoccus fallax</name>
    <dbReference type="NCBI Taxonomy" id="394095"/>
    <lineage>
        <taxon>Bacteria</taxon>
        <taxon>Pseudomonadati</taxon>
        <taxon>Myxococcota</taxon>
        <taxon>Myxococcia</taxon>
        <taxon>Myxococcales</taxon>
        <taxon>Cystobacterineae</taxon>
        <taxon>Myxococcaceae</taxon>
        <taxon>Pyxidicoccus</taxon>
    </lineage>
</organism>
<comment type="similarity">
    <text evidence="11">Belongs to the glycosyltransferase 51 family.</text>
</comment>
<keyword evidence="10 11" id="KW-0961">Cell wall biogenesis/degradation</keyword>
<keyword evidence="1 11" id="KW-1003">Cell membrane</keyword>
<evidence type="ECO:0000256" key="5">
    <source>
        <dbReference type="ARBA" id="ARBA00022692"/>
    </source>
</evidence>
<reference evidence="14 15" key="1">
    <citation type="submission" date="2020-04" db="EMBL/GenBank/DDBJ databases">
        <title>Draft genome of Pyxidicoccus fallax type strain.</title>
        <authorList>
            <person name="Whitworth D.E."/>
        </authorList>
    </citation>
    <scope>NUCLEOTIDE SEQUENCE [LARGE SCALE GENOMIC DNA]</scope>
    <source>
        <strain evidence="14 15">DSM 14698</strain>
    </source>
</reference>
<feature type="domain" description="Glycosyl transferase family 51" evidence="13">
    <location>
        <begin position="105"/>
        <end position="272"/>
    </location>
</feature>
<evidence type="ECO:0000256" key="4">
    <source>
        <dbReference type="ARBA" id="ARBA00022679"/>
    </source>
</evidence>
<dbReference type="GO" id="GO:0008955">
    <property type="term" value="F:peptidoglycan glycosyltransferase activity"/>
    <property type="evidence" value="ECO:0007669"/>
    <property type="project" value="UniProtKB-UniRule"/>
</dbReference>
<keyword evidence="9 11" id="KW-0472">Membrane</keyword>
<keyword evidence="5 11" id="KW-0812">Transmembrane</keyword>